<comment type="subcellular location">
    <subcellularLocation>
        <location evidence="7">Cytoplasm</location>
    </subcellularLocation>
</comment>
<feature type="active site" evidence="7">
    <location>
        <position position="382"/>
    </location>
</feature>
<dbReference type="EMBL" id="CP060412">
    <property type="protein sequence ID" value="QNK02301.1"/>
    <property type="molecule type" value="Genomic_DNA"/>
</dbReference>
<dbReference type="InterPro" id="IPR046348">
    <property type="entry name" value="SIS_dom_sf"/>
</dbReference>
<dbReference type="HAMAP" id="MF_00473">
    <property type="entry name" value="G6P_isomerase"/>
    <property type="match status" value="1"/>
</dbReference>
<feature type="active site" description="Proton donor" evidence="7">
    <location>
        <position position="351"/>
    </location>
</feature>
<evidence type="ECO:0000256" key="3">
    <source>
        <dbReference type="ARBA" id="ARBA00022432"/>
    </source>
</evidence>
<protein>
    <recommendedName>
        <fullName evidence="7">Glucose-6-phosphate isomerase</fullName>
        <shortName evidence="7">GPI</shortName>
        <ecNumber evidence="7">5.3.1.9</ecNumber>
    </recommendedName>
    <alternativeName>
        <fullName evidence="7">Phosphoglucose isomerase</fullName>
        <shortName evidence="7">PGI</shortName>
    </alternativeName>
    <alternativeName>
        <fullName evidence="7">Phosphohexose isomerase</fullName>
        <shortName evidence="7">PHI</shortName>
    </alternativeName>
</protein>
<dbReference type="RefSeq" id="WP_187057755.1">
    <property type="nucleotide sequence ID" value="NZ_CP060412.1"/>
</dbReference>
<name>A0A7G8Q693_9GAMM</name>
<dbReference type="PANTHER" id="PTHR11469">
    <property type="entry name" value="GLUCOSE-6-PHOSPHATE ISOMERASE"/>
    <property type="match status" value="1"/>
</dbReference>
<dbReference type="UniPathway" id="UPA00109">
    <property type="reaction ID" value="UER00181"/>
</dbReference>
<dbReference type="InterPro" id="IPR018189">
    <property type="entry name" value="Phosphoglucose_isomerase_CS"/>
</dbReference>
<evidence type="ECO:0000313" key="9">
    <source>
        <dbReference type="EMBL" id="QNK02301.1"/>
    </source>
</evidence>
<dbReference type="CDD" id="cd05016">
    <property type="entry name" value="SIS_PGI_2"/>
    <property type="match status" value="1"/>
</dbReference>
<dbReference type="SUPFAM" id="SSF53697">
    <property type="entry name" value="SIS domain"/>
    <property type="match status" value="1"/>
</dbReference>
<comment type="similarity">
    <text evidence="2 7 8">Belongs to the GPI family.</text>
</comment>
<dbReference type="PANTHER" id="PTHR11469:SF1">
    <property type="entry name" value="GLUCOSE-6-PHOSPHATE ISOMERASE"/>
    <property type="match status" value="1"/>
</dbReference>
<proteinExistence type="inferred from homology"/>
<dbReference type="KEGG" id="dtl:H8F01_03865"/>
<comment type="catalytic activity">
    <reaction evidence="6 7 8">
        <text>alpha-D-glucose 6-phosphate = beta-D-fructose 6-phosphate</text>
        <dbReference type="Rhea" id="RHEA:11816"/>
        <dbReference type="ChEBI" id="CHEBI:57634"/>
        <dbReference type="ChEBI" id="CHEBI:58225"/>
        <dbReference type="EC" id="5.3.1.9"/>
    </reaction>
</comment>
<evidence type="ECO:0000256" key="8">
    <source>
        <dbReference type="RuleBase" id="RU000612"/>
    </source>
</evidence>
<dbReference type="PRINTS" id="PR00662">
    <property type="entry name" value="G6PISOMERASE"/>
</dbReference>
<evidence type="ECO:0000313" key="10">
    <source>
        <dbReference type="Proteomes" id="UP000515873"/>
    </source>
</evidence>
<evidence type="ECO:0000256" key="7">
    <source>
        <dbReference type="HAMAP-Rule" id="MF_00473"/>
    </source>
</evidence>
<evidence type="ECO:0000256" key="4">
    <source>
        <dbReference type="ARBA" id="ARBA00023152"/>
    </source>
</evidence>
<gene>
    <name evidence="7 9" type="primary">pgi</name>
    <name evidence="9" type="ORF">H8F01_03865</name>
</gene>
<comment type="pathway">
    <text evidence="1 7 8">Carbohydrate degradation; glycolysis; D-glyceraldehyde 3-phosphate and glycerone phosphate from D-glucose: step 2/4.</text>
</comment>
<dbReference type="AlphaFoldDB" id="A0A7G8Q693"/>
<feature type="active site" evidence="7">
    <location>
        <position position="508"/>
    </location>
</feature>
<dbReference type="GO" id="GO:0006096">
    <property type="term" value="P:glycolytic process"/>
    <property type="evidence" value="ECO:0007669"/>
    <property type="project" value="UniProtKB-UniRule"/>
</dbReference>
<reference evidence="9 10" key="1">
    <citation type="submission" date="2020-08" db="EMBL/GenBank/DDBJ databases">
        <title>Dyella sp. G9 isolated from forest soil.</title>
        <authorList>
            <person name="Fu J."/>
            <person name="Qiu L."/>
        </authorList>
    </citation>
    <scope>NUCLEOTIDE SEQUENCE [LARGE SCALE GENOMIC DNA]</scope>
    <source>
        <strain evidence="9 10">G9</strain>
    </source>
</reference>
<dbReference type="GO" id="GO:0004347">
    <property type="term" value="F:glucose-6-phosphate isomerase activity"/>
    <property type="evidence" value="ECO:0007669"/>
    <property type="project" value="UniProtKB-UniRule"/>
</dbReference>
<dbReference type="Pfam" id="PF00342">
    <property type="entry name" value="PGI"/>
    <property type="match status" value="1"/>
</dbReference>
<comment type="pathway">
    <text evidence="7">Carbohydrate biosynthesis; gluconeogenesis.</text>
</comment>
<dbReference type="PROSITE" id="PS00174">
    <property type="entry name" value="P_GLUCOSE_ISOMERASE_2"/>
    <property type="match status" value="1"/>
</dbReference>
<dbReference type="PROSITE" id="PS00765">
    <property type="entry name" value="P_GLUCOSE_ISOMERASE_1"/>
    <property type="match status" value="1"/>
</dbReference>
<dbReference type="GO" id="GO:0005829">
    <property type="term" value="C:cytosol"/>
    <property type="evidence" value="ECO:0007669"/>
    <property type="project" value="TreeGrafter"/>
</dbReference>
<dbReference type="PROSITE" id="PS51463">
    <property type="entry name" value="P_GLUCOSE_ISOMERASE_3"/>
    <property type="match status" value="1"/>
</dbReference>
<evidence type="ECO:0000256" key="2">
    <source>
        <dbReference type="ARBA" id="ARBA00006604"/>
    </source>
</evidence>
<dbReference type="Gene3D" id="3.40.50.10490">
    <property type="entry name" value="Glucose-6-phosphate isomerase like protein, domain 1"/>
    <property type="match status" value="2"/>
</dbReference>
<keyword evidence="5 7" id="KW-0413">Isomerase</keyword>
<organism evidence="9 10">
    <name type="scientific">Dyella telluris</name>
    <dbReference type="NCBI Taxonomy" id="2763498"/>
    <lineage>
        <taxon>Bacteria</taxon>
        <taxon>Pseudomonadati</taxon>
        <taxon>Pseudomonadota</taxon>
        <taxon>Gammaproteobacteria</taxon>
        <taxon>Lysobacterales</taxon>
        <taxon>Rhodanobacteraceae</taxon>
        <taxon>Dyella</taxon>
    </lineage>
</organism>
<dbReference type="CDD" id="cd05015">
    <property type="entry name" value="SIS_PGI_1"/>
    <property type="match status" value="1"/>
</dbReference>
<dbReference type="GO" id="GO:0051156">
    <property type="term" value="P:glucose 6-phosphate metabolic process"/>
    <property type="evidence" value="ECO:0007669"/>
    <property type="project" value="TreeGrafter"/>
</dbReference>
<dbReference type="GO" id="GO:0006094">
    <property type="term" value="P:gluconeogenesis"/>
    <property type="evidence" value="ECO:0007669"/>
    <property type="project" value="UniProtKB-UniRule"/>
</dbReference>
<dbReference type="NCBIfam" id="NF001211">
    <property type="entry name" value="PRK00179.1"/>
    <property type="match status" value="1"/>
</dbReference>
<dbReference type="InterPro" id="IPR001672">
    <property type="entry name" value="G6P_Isomerase"/>
</dbReference>
<dbReference type="Gene3D" id="1.10.1390.10">
    <property type="match status" value="1"/>
</dbReference>
<dbReference type="InterPro" id="IPR035476">
    <property type="entry name" value="SIS_PGI_1"/>
</dbReference>
<dbReference type="GO" id="GO:0048029">
    <property type="term" value="F:monosaccharide binding"/>
    <property type="evidence" value="ECO:0007669"/>
    <property type="project" value="TreeGrafter"/>
</dbReference>
<dbReference type="EC" id="5.3.1.9" evidence="7"/>
<sequence length="547" mass="59187">MSHERRPSFLAEHVDRLAGTHLRDLLKDAARGKRLRHRLGPILLDLSRQKLDLEALDALGAHVEASGWQAARDAMFAGAPINTSENRAVLHTALRASGSSLPSPAPQDALKEIQQTLTRIDALVKAVELGDATAFGVAPGITDIVNIGIGGSDLGPRLAVRALTPYHVPGLRSHFLTNVDGQSAYELMHQLDPRRTLVIVVSKTFTTQETLLNGNVMRDWISRAYNGDKAAVSRHFLAVSANVAEVEKWGVPAAQVYPMWDFVGGRFSLWSAVGLSLALSIGSYNFHELLRGAALVDDHFRTAPWSENLPVLLSLVEYWNRNAQGRGSRAVVPYADLLTDLTSYLQQLEMESLGKQVTPQGQPVAQSTSAVVWGSVGTNAQHAYFQALHQGTDVVPLEFIGVVKPAHDLSANHDALLSNLLAQAAALALGKTLDEALAEATSGTEEERRVLAAQRTFPGDRPSTVMMLDALTPESLGALIALYEQKVFMLGHLWGINAFDQWGVELGKAIARQILPSLEEGGAGHASSFDSATQALIDVIHERRIAK</sequence>
<evidence type="ECO:0000256" key="6">
    <source>
        <dbReference type="ARBA" id="ARBA00029321"/>
    </source>
</evidence>
<keyword evidence="10" id="KW-1185">Reference proteome</keyword>
<dbReference type="InterPro" id="IPR023096">
    <property type="entry name" value="G6P_Isomerase_C"/>
</dbReference>
<evidence type="ECO:0000256" key="5">
    <source>
        <dbReference type="ARBA" id="ARBA00023235"/>
    </source>
</evidence>
<evidence type="ECO:0000256" key="1">
    <source>
        <dbReference type="ARBA" id="ARBA00004926"/>
    </source>
</evidence>
<dbReference type="InterPro" id="IPR035482">
    <property type="entry name" value="SIS_PGI_2"/>
</dbReference>
<keyword evidence="7" id="KW-0963">Cytoplasm</keyword>
<keyword evidence="4 7" id="KW-0324">Glycolysis</keyword>
<accession>A0A7G8Q693</accession>
<dbReference type="GO" id="GO:0097367">
    <property type="term" value="F:carbohydrate derivative binding"/>
    <property type="evidence" value="ECO:0007669"/>
    <property type="project" value="InterPro"/>
</dbReference>
<comment type="function">
    <text evidence="7">Catalyzes the reversible isomerization of glucose-6-phosphate to fructose-6-phosphate.</text>
</comment>
<dbReference type="Proteomes" id="UP000515873">
    <property type="component" value="Chromosome"/>
</dbReference>
<dbReference type="UniPathway" id="UPA00138"/>
<keyword evidence="3 7" id="KW-0312">Gluconeogenesis</keyword>